<evidence type="ECO:0000313" key="2">
    <source>
        <dbReference type="Proteomes" id="UP001162992"/>
    </source>
</evidence>
<organism evidence="1 2">
    <name type="scientific">Diphasiastrum complanatum</name>
    <name type="common">Issler's clubmoss</name>
    <name type="synonym">Lycopodium complanatum</name>
    <dbReference type="NCBI Taxonomy" id="34168"/>
    <lineage>
        <taxon>Eukaryota</taxon>
        <taxon>Viridiplantae</taxon>
        <taxon>Streptophyta</taxon>
        <taxon>Embryophyta</taxon>
        <taxon>Tracheophyta</taxon>
        <taxon>Lycopodiopsida</taxon>
        <taxon>Lycopodiales</taxon>
        <taxon>Lycopodiaceae</taxon>
        <taxon>Lycopodioideae</taxon>
        <taxon>Diphasiastrum</taxon>
    </lineage>
</organism>
<comment type="caution">
    <text evidence="1">The sequence shown here is derived from an EMBL/GenBank/DDBJ whole genome shotgun (WGS) entry which is preliminary data.</text>
</comment>
<evidence type="ECO:0000313" key="1">
    <source>
        <dbReference type="EMBL" id="KAJ7550716.1"/>
    </source>
</evidence>
<sequence length="73" mass="8499">MGQCSAKQDSLDSNSWNSSSSSSLSSNPSCRSRTKRLDSSRRIYALMKEQRSRFYILRRCIVMLLCWHKYGKD</sequence>
<accession>A0ACC2D931</accession>
<name>A0ACC2D931_DIPCM</name>
<reference evidence="2" key="1">
    <citation type="journal article" date="2024" name="Proc. Natl. Acad. Sci. U.S.A.">
        <title>Extraordinary preservation of gene collinearity over three hundred million years revealed in homosporous lycophytes.</title>
        <authorList>
            <person name="Li C."/>
            <person name="Wickell D."/>
            <person name="Kuo L.Y."/>
            <person name="Chen X."/>
            <person name="Nie B."/>
            <person name="Liao X."/>
            <person name="Peng D."/>
            <person name="Ji J."/>
            <person name="Jenkins J."/>
            <person name="Williams M."/>
            <person name="Shu S."/>
            <person name="Plott C."/>
            <person name="Barry K."/>
            <person name="Rajasekar S."/>
            <person name="Grimwood J."/>
            <person name="Han X."/>
            <person name="Sun S."/>
            <person name="Hou Z."/>
            <person name="He W."/>
            <person name="Dai G."/>
            <person name="Sun C."/>
            <person name="Schmutz J."/>
            <person name="Leebens-Mack J.H."/>
            <person name="Li F.W."/>
            <person name="Wang L."/>
        </authorList>
    </citation>
    <scope>NUCLEOTIDE SEQUENCE [LARGE SCALE GENOMIC DNA]</scope>
    <source>
        <strain evidence="2">cv. PW_Plant_1</strain>
    </source>
</reference>
<gene>
    <name evidence="1" type="ORF">O6H91_07G114100</name>
</gene>
<dbReference type="Proteomes" id="UP001162992">
    <property type="component" value="Chromosome 7"/>
</dbReference>
<keyword evidence="2" id="KW-1185">Reference proteome</keyword>
<protein>
    <submittedName>
        <fullName evidence="1">Uncharacterized protein</fullName>
    </submittedName>
</protein>
<proteinExistence type="predicted"/>
<dbReference type="EMBL" id="CM055098">
    <property type="protein sequence ID" value="KAJ7550716.1"/>
    <property type="molecule type" value="Genomic_DNA"/>
</dbReference>